<evidence type="ECO:0000256" key="5">
    <source>
        <dbReference type="ARBA" id="ARBA00022777"/>
    </source>
</evidence>
<dbReference type="OrthoDB" id="10020333at2759"/>
<protein>
    <recommendedName>
        <fullName evidence="1">non-specific serine/threonine protein kinase</fullName>
        <ecNumber evidence="1">2.7.11.1</ecNumber>
    </recommendedName>
</protein>
<dbReference type="SMART" id="SM00220">
    <property type="entry name" value="S_TKc"/>
    <property type="match status" value="1"/>
</dbReference>
<dbReference type="GO" id="GO:0005524">
    <property type="term" value="F:ATP binding"/>
    <property type="evidence" value="ECO:0007669"/>
    <property type="project" value="UniProtKB-UniRule"/>
</dbReference>
<proteinExistence type="inferred from homology"/>
<evidence type="ECO:0000256" key="4">
    <source>
        <dbReference type="ARBA" id="ARBA00022741"/>
    </source>
</evidence>
<dbReference type="EC" id="2.7.11.1" evidence="1"/>
<dbReference type="GO" id="GO:0005634">
    <property type="term" value="C:nucleus"/>
    <property type="evidence" value="ECO:0007669"/>
    <property type="project" value="TreeGrafter"/>
</dbReference>
<dbReference type="WBParaSite" id="TCLT_0000054801-mRNA-1">
    <property type="protein sequence ID" value="TCLT_0000054801-mRNA-1"/>
    <property type="gene ID" value="TCLT_0000054801"/>
</dbReference>
<evidence type="ECO:0000313" key="10">
    <source>
        <dbReference type="EMBL" id="VDM95558.1"/>
    </source>
</evidence>
<dbReference type="PROSITE" id="PS50011">
    <property type="entry name" value="PROTEIN_KINASE_DOM"/>
    <property type="match status" value="1"/>
</dbReference>
<accession>A0A0N5CKF2</accession>
<evidence type="ECO:0000313" key="11">
    <source>
        <dbReference type="Proteomes" id="UP000276776"/>
    </source>
</evidence>
<evidence type="ECO:0000256" key="1">
    <source>
        <dbReference type="ARBA" id="ARBA00012513"/>
    </source>
</evidence>
<dbReference type="InterPro" id="IPR011009">
    <property type="entry name" value="Kinase-like_dom_sf"/>
</dbReference>
<comment type="similarity">
    <text evidence="8">Belongs to the protein kinase superfamily.</text>
</comment>
<dbReference type="SUPFAM" id="SSF56112">
    <property type="entry name" value="Protein kinase-like (PK-like)"/>
    <property type="match status" value="1"/>
</dbReference>
<keyword evidence="3" id="KW-0808">Transferase</keyword>
<dbReference type="PROSITE" id="PS00108">
    <property type="entry name" value="PROTEIN_KINASE_ST"/>
    <property type="match status" value="1"/>
</dbReference>
<feature type="binding site" evidence="7">
    <location>
        <position position="54"/>
    </location>
    <ligand>
        <name>ATP</name>
        <dbReference type="ChEBI" id="CHEBI:30616"/>
    </ligand>
</feature>
<evidence type="ECO:0000256" key="2">
    <source>
        <dbReference type="ARBA" id="ARBA00022527"/>
    </source>
</evidence>
<gene>
    <name evidence="10" type="ORF">TCLT_LOCUS549</name>
</gene>
<dbReference type="InterPro" id="IPR000719">
    <property type="entry name" value="Prot_kinase_dom"/>
</dbReference>
<dbReference type="STRING" id="103827.A0A0N5CKF2"/>
<dbReference type="Pfam" id="PF00069">
    <property type="entry name" value="Pkinase"/>
    <property type="match status" value="2"/>
</dbReference>
<dbReference type="Proteomes" id="UP000276776">
    <property type="component" value="Unassembled WGS sequence"/>
</dbReference>
<evidence type="ECO:0000256" key="7">
    <source>
        <dbReference type="PROSITE-ProRule" id="PRU10141"/>
    </source>
</evidence>
<evidence type="ECO:0000256" key="6">
    <source>
        <dbReference type="ARBA" id="ARBA00022840"/>
    </source>
</evidence>
<organism evidence="12">
    <name type="scientific">Thelazia callipaeda</name>
    <name type="common">Oriental eyeworm</name>
    <name type="synonym">Parasitic nematode</name>
    <dbReference type="NCBI Taxonomy" id="103827"/>
    <lineage>
        <taxon>Eukaryota</taxon>
        <taxon>Metazoa</taxon>
        <taxon>Ecdysozoa</taxon>
        <taxon>Nematoda</taxon>
        <taxon>Chromadorea</taxon>
        <taxon>Rhabditida</taxon>
        <taxon>Spirurina</taxon>
        <taxon>Spiruromorpha</taxon>
        <taxon>Thelazioidea</taxon>
        <taxon>Thelaziidae</taxon>
        <taxon>Thelazia</taxon>
    </lineage>
</organism>
<keyword evidence="11" id="KW-1185">Reference proteome</keyword>
<dbReference type="EMBL" id="UYYF01000042">
    <property type="protein sequence ID" value="VDM95558.1"/>
    <property type="molecule type" value="Genomic_DNA"/>
</dbReference>
<keyword evidence="2 8" id="KW-0723">Serine/threonine-protein kinase</keyword>
<dbReference type="PANTHER" id="PTHR44167">
    <property type="entry name" value="OVARIAN-SPECIFIC SERINE/THREONINE-PROTEIN KINASE LOK-RELATED"/>
    <property type="match status" value="1"/>
</dbReference>
<dbReference type="InterPro" id="IPR008271">
    <property type="entry name" value="Ser/Thr_kinase_AS"/>
</dbReference>
<name>A0A0N5CKF2_THECL</name>
<dbReference type="OMA" id="MDYFEHT"/>
<dbReference type="PROSITE" id="PS00107">
    <property type="entry name" value="PROTEIN_KINASE_ATP"/>
    <property type="match status" value="1"/>
</dbReference>
<evidence type="ECO:0000313" key="12">
    <source>
        <dbReference type="WBParaSite" id="TCLT_0000054801-mRNA-1"/>
    </source>
</evidence>
<sequence>MPTLATKSRVPHLPTSSKWVQENFRVGEVLGSGSFGNVYKIECLREPCTLYAMKELARSNLPSFIAAELRTLRKYGGVHNIVGIHAAHREEDRVFIVMDYFEHTPTRDFIGSITVPEILDYMKHLLDALRYLHGKGIIHRDVKPSNFLYNRAKHKYCLIDFGLCEEIPRGQSPMKYVRNHDKSREQSVSKALRVWNRNKDDIEKQAEKWGTEVCKCYGFPRVCNICTKRPRLNVNKAGTPGFRAPEVLLKFESQTSLLDIWSAGITFLSLICHKHPVMRPDDDFEAIAQMATIFGSDAMVQVARKNNSLLLTSWNFRGLDLVKFVNAIRNESLPDQSHYCDSCRNLFFGNYGAKCLCVTSEEYSLRELAPDERQVFEILKKCLIVDPEVRYSAEMLSSFF</sequence>
<evidence type="ECO:0000259" key="9">
    <source>
        <dbReference type="PROSITE" id="PS50011"/>
    </source>
</evidence>
<reference evidence="10 11" key="2">
    <citation type="submission" date="2018-11" db="EMBL/GenBank/DDBJ databases">
        <authorList>
            <consortium name="Pathogen Informatics"/>
        </authorList>
    </citation>
    <scope>NUCLEOTIDE SEQUENCE [LARGE SCALE GENOMIC DNA]</scope>
</reference>
<dbReference type="AlphaFoldDB" id="A0A0N5CKF2"/>
<feature type="domain" description="Protein kinase" evidence="9">
    <location>
        <begin position="24"/>
        <end position="400"/>
    </location>
</feature>
<evidence type="ECO:0000256" key="8">
    <source>
        <dbReference type="RuleBase" id="RU000304"/>
    </source>
</evidence>
<evidence type="ECO:0000256" key="3">
    <source>
        <dbReference type="ARBA" id="ARBA00022679"/>
    </source>
</evidence>
<dbReference type="InterPro" id="IPR017441">
    <property type="entry name" value="Protein_kinase_ATP_BS"/>
</dbReference>
<dbReference type="GO" id="GO:0044773">
    <property type="term" value="P:mitotic DNA damage checkpoint signaling"/>
    <property type="evidence" value="ECO:0007669"/>
    <property type="project" value="TreeGrafter"/>
</dbReference>
<keyword evidence="4 7" id="KW-0547">Nucleotide-binding</keyword>
<reference evidence="12" key="1">
    <citation type="submission" date="2017-02" db="UniProtKB">
        <authorList>
            <consortium name="WormBaseParasite"/>
        </authorList>
    </citation>
    <scope>IDENTIFICATION</scope>
</reference>
<dbReference type="Gene3D" id="3.30.200.20">
    <property type="entry name" value="Phosphorylase Kinase, domain 1"/>
    <property type="match status" value="1"/>
</dbReference>
<dbReference type="PANTHER" id="PTHR44167:SF23">
    <property type="entry name" value="CDC7 KINASE, ISOFORM A-RELATED"/>
    <property type="match status" value="1"/>
</dbReference>
<dbReference type="Gene3D" id="1.10.510.10">
    <property type="entry name" value="Transferase(Phosphotransferase) domain 1"/>
    <property type="match status" value="1"/>
</dbReference>
<keyword evidence="5" id="KW-0418">Kinase</keyword>
<dbReference type="GO" id="GO:0004674">
    <property type="term" value="F:protein serine/threonine kinase activity"/>
    <property type="evidence" value="ECO:0007669"/>
    <property type="project" value="UniProtKB-KW"/>
</dbReference>
<keyword evidence="6 7" id="KW-0067">ATP-binding</keyword>